<evidence type="ECO:0000256" key="6">
    <source>
        <dbReference type="SAM" id="Phobius"/>
    </source>
</evidence>
<feature type="transmembrane region" description="Helical" evidence="6">
    <location>
        <begin position="127"/>
        <end position="147"/>
    </location>
</feature>
<feature type="transmembrane region" description="Helical" evidence="6">
    <location>
        <begin position="290"/>
        <end position="318"/>
    </location>
</feature>
<reference evidence="7" key="1">
    <citation type="submission" date="2020-08" db="EMBL/GenBank/DDBJ databases">
        <title>Genome public.</title>
        <authorList>
            <person name="Liu C."/>
            <person name="Sun Q."/>
        </authorList>
    </citation>
    <scope>NUCLEOTIDE SEQUENCE</scope>
    <source>
        <strain evidence="7">NSJ-52</strain>
    </source>
</reference>
<dbReference type="Proteomes" id="UP000607645">
    <property type="component" value="Unassembled WGS sequence"/>
</dbReference>
<dbReference type="CDD" id="cd06580">
    <property type="entry name" value="TM_PBP1_transp_TpRbsC_like"/>
    <property type="match status" value="1"/>
</dbReference>
<dbReference type="GO" id="GO:0005886">
    <property type="term" value="C:plasma membrane"/>
    <property type="evidence" value="ECO:0007669"/>
    <property type="project" value="UniProtKB-SubCell"/>
</dbReference>
<dbReference type="InterPro" id="IPR001851">
    <property type="entry name" value="ABC_transp_permease"/>
</dbReference>
<dbReference type="AlphaFoldDB" id="A0A8J6J5I7"/>
<proteinExistence type="predicted"/>
<accession>A0A8J6J5I7</accession>
<evidence type="ECO:0000313" key="7">
    <source>
        <dbReference type="EMBL" id="MBC5736552.1"/>
    </source>
</evidence>
<evidence type="ECO:0000256" key="2">
    <source>
        <dbReference type="ARBA" id="ARBA00022475"/>
    </source>
</evidence>
<keyword evidence="2" id="KW-1003">Cell membrane</keyword>
<keyword evidence="5 6" id="KW-0472">Membrane</keyword>
<comment type="subcellular location">
    <subcellularLocation>
        <location evidence="1">Cell membrane</location>
        <topology evidence="1">Multi-pass membrane protein</topology>
    </subcellularLocation>
</comment>
<evidence type="ECO:0000256" key="1">
    <source>
        <dbReference type="ARBA" id="ARBA00004651"/>
    </source>
</evidence>
<evidence type="ECO:0000313" key="8">
    <source>
        <dbReference type="Proteomes" id="UP000607645"/>
    </source>
</evidence>
<dbReference type="EMBL" id="JACOPQ010000004">
    <property type="protein sequence ID" value="MBC5736552.1"/>
    <property type="molecule type" value="Genomic_DNA"/>
</dbReference>
<comment type="caution">
    <text evidence="7">The sequence shown here is derived from an EMBL/GenBank/DDBJ whole genome shotgun (WGS) entry which is preliminary data.</text>
</comment>
<organism evidence="7 8">
    <name type="scientific">Lawsonibacter faecis</name>
    <dbReference type="NCBI Taxonomy" id="2763052"/>
    <lineage>
        <taxon>Bacteria</taxon>
        <taxon>Bacillati</taxon>
        <taxon>Bacillota</taxon>
        <taxon>Clostridia</taxon>
        <taxon>Eubacteriales</taxon>
        <taxon>Oscillospiraceae</taxon>
        <taxon>Lawsonibacter</taxon>
    </lineage>
</organism>
<keyword evidence="8" id="KW-1185">Reference proteome</keyword>
<keyword evidence="4 6" id="KW-1133">Transmembrane helix</keyword>
<evidence type="ECO:0000256" key="4">
    <source>
        <dbReference type="ARBA" id="ARBA00022989"/>
    </source>
</evidence>
<keyword evidence="3 6" id="KW-0812">Transmembrane</keyword>
<feature type="transmembrane region" description="Helical" evidence="6">
    <location>
        <begin position="338"/>
        <end position="359"/>
    </location>
</feature>
<dbReference type="GO" id="GO:0022857">
    <property type="term" value="F:transmembrane transporter activity"/>
    <property type="evidence" value="ECO:0007669"/>
    <property type="project" value="InterPro"/>
</dbReference>
<feature type="transmembrane region" description="Helical" evidence="6">
    <location>
        <begin position="100"/>
        <end position="121"/>
    </location>
</feature>
<gene>
    <name evidence="7" type="ORF">H8S62_05965</name>
</gene>
<dbReference type="PANTHER" id="PTHR47089:SF1">
    <property type="entry name" value="GUANOSINE ABC TRANSPORTER PERMEASE PROTEIN NUPP"/>
    <property type="match status" value="1"/>
</dbReference>
<feature type="transmembrane region" description="Helical" evidence="6">
    <location>
        <begin position="206"/>
        <end position="226"/>
    </location>
</feature>
<dbReference type="PANTHER" id="PTHR47089">
    <property type="entry name" value="ABC TRANSPORTER, PERMEASE PROTEIN"/>
    <property type="match status" value="1"/>
</dbReference>
<dbReference type="Pfam" id="PF02653">
    <property type="entry name" value="BPD_transp_2"/>
    <property type="match status" value="1"/>
</dbReference>
<evidence type="ECO:0000256" key="3">
    <source>
        <dbReference type="ARBA" id="ARBA00022692"/>
    </source>
</evidence>
<feature type="transmembrane region" description="Helical" evidence="6">
    <location>
        <begin position="255"/>
        <end position="278"/>
    </location>
</feature>
<sequence length="369" mass="39374">MSSQVKAAALREPLVRIAKRTDISKGQAWAIRAAAILLALVAGGLIVLAMGHNPFLVYADMAGGALGNKTGLKETVKIAVPLLGAALAIAPAFKMKFWNIGAEGQILAGGIAATYFALFWADKLPQVPLLLLMFLAAAVAGAFWGLIPAVFKAKWGTNETLFTLMLNYIALGIEQYLQNGPWKDTKGTGFPIIAQFAKGARLPKVFGVHAGWIIVLIFVVLMFLYLRYTKQGYEISVVGESEPTARYAGMNVSKIIIRTMCISGAIAGVVGFMTVSGADYTLNANTAGGVGFTAITVAWLAKLNPIVMVFIAAFLAVLTKGSGTIQTNFGIPKSMADVLTGIILFFMLGCEFFINYRLIFRGKGEAHHG</sequence>
<dbReference type="RefSeq" id="WP_173023924.1">
    <property type="nucleotide sequence ID" value="NZ_JACOPQ010000004.1"/>
</dbReference>
<feature type="transmembrane region" description="Helical" evidence="6">
    <location>
        <begin position="29"/>
        <end position="51"/>
    </location>
</feature>
<name>A0A8J6J5I7_9FIRM</name>
<evidence type="ECO:0000256" key="5">
    <source>
        <dbReference type="ARBA" id="ARBA00023136"/>
    </source>
</evidence>
<protein>
    <submittedName>
        <fullName evidence="7">ABC transporter permease</fullName>
    </submittedName>
</protein>